<sequence>MSSKQNSAPHLNRGISDYLTVGHGSGPGSGSGSGAQGDSTDDEENGHMEVILTSYMLSNLLIVKELMPLGRIRPGQRLAQKIVDSPSGKA</sequence>
<feature type="compositionally biased region" description="Gly residues" evidence="1">
    <location>
        <begin position="23"/>
        <end position="35"/>
    </location>
</feature>
<evidence type="ECO:0000313" key="3">
    <source>
        <dbReference type="Proteomes" id="UP001309876"/>
    </source>
</evidence>
<gene>
    <name evidence="2" type="ORF">LTR05_004997</name>
</gene>
<evidence type="ECO:0000313" key="2">
    <source>
        <dbReference type="EMBL" id="KAK5085709.1"/>
    </source>
</evidence>
<protein>
    <submittedName>
        <fullName evidence="2">Uncharacterized protein</fullName>
    </submittedName>
</protein>
<feature type="region of interest" description="Disordered" evidence="1">
    <location>
        <begin position="1"/>
        <end position="47"/>
    </location>
</feature>
<accession>A0AAN7Y6A9</accession>
<dbReference type="Proteomes" id="UP001309876">
    <property type="component" value="Unassembled WGS sequence"/>
</dbReference>
<evidence type="ECO:0000256" key="1">
    <source>
        <dbReference type="SAM" id="MobiDB-lite"/>
    </source>
</evidence>
<name>A0AAN7Y6A9_9EURO</name>
<keyword evidence="3" id="KW-1185">Reference proteome</keyword>
<comment type="caution">
    <text evidence="2">The sequence shown here is derived from an EMBL/GenBank/DDBJ whole genome shotgun (WGS) entry which is preliminary data.</text>
</comment>
<organism evidence="2 3">
    <name type="scientific">Lithohypha guttulata</name>
    <dbReference type="NCBI Taxonomy" id="1690604"/>
    <lineage>
        <taxon>Eukaryota</taxon>
        <taxon>Fungi</taxon>
        <taxon>Dikarya</taxon>
        <taxon>Ascomycota</taxon>
        <taxon>Pezizomycotina</taxon>
        <taxon>Eurotiomycetes</taxon>
        <taxon>Chaetothyriomycetidae</taxon>
        <taxon>Chaetothyriales</taxon>
        <taxon>Trichomeriaceae</taxon>
        <taxon>Lithohypha</taxon>
    </lineage>
</organism>
<reference evidence="2 3" key="1">
    <citation type="submission" date="2023-08" db="EMBL/GenBank/DDBJ databases">
        <title>Black Yeasts Isolated from many extreme environments.</title>
        <authorList>
            <person name="Coleine C."/>
            <person name="Stajich J.E."/>
            <person name="Selbmann L."/>
        </authorList>
    </citation>
    <scope>NUCLEOTIDE SEQUENCE [LARGE SCALE GENOMIC DNA]</scope>
    <source>
        <strain evidence="2 3">CCFEE 5910</strain>
    </source>
</reference>
<dbReference type="EMBL" id="JAVRRJ010000004">
    <property type="protein sequence ID" value="KAK5085709.1"/>
    <property type="molecule type" value="Genomic_DNA"/>
</dbReference>
<dbReference type="AlphaFoldDB" id="A0AAN7Y6A9"/>
<proteinExistence type="predicted"/>